<dbReference type="Proteomes" id="UP000445000">
    <property type="component" value="Unassembled WGS sequence"/>
</dbReference>
<evidence type="ECO:0000256" key="1">
    <source>
        <dbReference type="ARBA" id="ARBA00001933"/>
    </source>
</evidence>
<keyword evidence="2 3" id="KW-0663">Pyridoxal phosphate</keyword>
<evidence type="ECO:0000256" key="2">
    <source>
        <dbReference type="ARBA" id="ARBA00022898"/>
    </source>
</evidence>
<gene>
    <name evidence="4" type="ORF">GCM10011487_51520</name>
</gene>
<dbReference type="PANTHER" id="PTHR43713">
    <property type="entry name" value="GLUTAMATE-1-SEMIALDEHYDE 2,1-AMINOMUTASE"/>
    <property type="match status" value="1"/>
</dbReference>
<dbReference type="InterPro" id="IPR005814">
    <property type="entry name" value="Aminotrans_3"/>
</dbReference>
<dbReference type="Pfam" id="PF00202">
    <property type="entry name" value="Aminotran_3"/>
    <property type="match status" value="1"/>
</dbReference>
<dbReference type="GO" id="GO:0008483">
    <property type="term" value="F:transaminase activity"/>
    <property type="evidence" value="ECO:0007669"/>
    <property type="project" value="UniProtKB-KW"/>
</dbReference>
<accession>A0A829YK06</accession>
<name>A0A829YK06_9GAMM</name>
<keyword evidence="4" id="KW-0808">Transferase</keyword>
<dbReference type="PANTHER" id="PTHR43713:SF3">
    <property type="entry name" value="GLUTAMATE-1-SEMIALDEHYDE 2,1-AMINOMUTASE 1, CHLOROPLASTIC-RELATED"/>
    <property type="match status" value="1"/>
</dbReference>
<comment type="cofactor">
    <cofactor evidence="1">
        <name>pyridoxal 5'-phosphate</name>
        <dbReference type="ChEBI" id="CHEBI:597326"/>
    </cofactor>
</comment>
<reference evidence="5" key="1">
    <citation type="submission" date="2020-01" db="EMBL/GenBank/DDBJ databases">
        <title>'Steroidobacter agaridevorans' sp. nov., agar-degrading bacteria isolated from rhizosphere soils.</title>
        <authorList>
            <person name="Ikenaga M."/>
            <person name="Kataoka M."/>
            <person name="Murouchi A."/>
            <person name="Katsuragi S."/>
            <person name="Sakai M."/>
        </authorList>
    </citation>
    <scope>NUCLEOTIDE SEQUENCE [LARGE SCALE GENOMIC DNA]</scope>
    <source>
        <strain evidence="5">YU21-B</strain>
    </source>
</reference>
<sequence>MTSGENTLSFVSAFAAPLLAREQRRFIDEHPETIRRDKALREHWLNGVPMHWMSDWQLPAPLIVRAASGSSFVDVDGRTYADFCLGDTGAMFGHSPPAVANALKHQAAHGFTCMLPTDQTARAGELLAERFSLPCWQITQTATDANRAVLRWARALTDRKLILVFDGCYHGSLEDTLVRLDRGRVVTRPGQIGQVADFASYARVVEFNDLAALEAALADGQVACLLAEPVMTNAGMVLPEEGLWAEVRKLCTRHGTLLAIDETHTLSSGPRGHAHRLGLTPDFLIAGKAIAGGMPMAVYGFTAELANRMERLLETKPAGHSGMGTTLAANALATAALVACLQDVMTNEAYAHMLKHAATLADGLRERIAQRSLPWHVTTVGARSELVFTPTPARTARESLAAASPMLERLLHLYLLNRGVLVTPFHNMMLVSPVTPAGQVQALLDHFEEFLHELS</sequence>
<proteinExistence type="inferred from homology"/>
<protein>
    <submittedName>
        <fullName evidence="4">Aminotransferase</fullName>
    </submittedName>
</protein>
<comment type="similarity">
    <text evidence="3">Belongs to the class-III pyridoxal-phosphate-dependent aminotransferase family.</text>
</comment>
<evidence type="ECO:0000313" key="4">
    <source>
        <dbReference type="EMBL" id="GFE83152.1"/>
    </source>
</evidence>
<dbReference type="InterPro" id="IPR015422">
    <property type="entry name" value="PyrdxlP-dep_Trfase_small"/>
</dbReference>
<dbReference type="SUPFAM" id="SSF53383">
    <property type="entry name" value="PLP-dependent transferases"/>
    <property type="match status" value="1"/>
</dbReference>
<dbReference type="AlphaFoldDB" id="A0A829YK06"/>
<dbReference type="EMBL" id="BLJN01000005">
    <property type="protein sequence ID" value="GFE83152.1"/>
    <property type="molecule type" value="Genomic_DNA"/>
</dbReference>
<dbReference type="GO" id="GO:0030170">
    <property type="term" value="F:pyridoxal phosphate binding"/>
    <property type="evidence" value="ECO:0007669"/>
    <property type="project" value="InterPro"/>
</dbReference>
<dbReference type="Gene3D" id="3.90.1150.10">
    <property type="entry name" value="Aspartate Aminotransferase, domain 1"/>
    <property type="match status" value="1"/>
</dbReference>
<dbReference type="NCBIfam" id="NF005453">
    <property type="entry name" value="PRK07046.1"/>
    <property type="match status" value="1"/>
</dbReference>
<comment type="caution">
    <text evidence="4">The sequence shown here is derived from an EMBL/GenBank/DDBJ whole genome shotgun (WGS) entry which is preliminary data.</text>
</comment>
<evidence type="ECO:0000256" key="3">
    <source>
        <dbReference type="RuleBase" id="RU003560"/>
    </source>
</evidence>
<organism evidence="4 5">
    <name type="scientific">Steroidobacter agaridevorans</name>
    <dbReference type="NCBI Taxonomy" id="2695856"/>
    <lineage>
        <taxon>Bacteria</taxon>
        <taxon>Pseudomonadati</taxon>
        <taxon>Pseudomonadota</taxon>
        <taxon>Gammaproteobacteria</taxon>
        <taxon>Steroidobacterales</taxon>
        <taxon>Steroidobacteraceae</taxon>
        <taxon>Steroidobacter</taxon>
    </lineage>
</organism>
<keyword evidence="5" id="KW-1185">Reference proteome</keyword>
<dbReference type="Gene3D" id="3.40.640.10">
    <property type="entry name" value="Type I PLP-dependent aspartate aminotransferase-like (Major domain)"/>
    <property type="match status" value="1"/>
</dbReference>
<evidence type="ECO:0000313" key="5">
    <source>
        <dbReference type="Proteomes" id="UP000445000"/>
    </source>
</evidence>
<dbReference type="InterPro" id="IPR015421">
    <property type="entry name" value="PyrdxlP-dep_Trfase_major"/>
</dbReference>
<keyword evidence="4" id="KW-0032">Aminotransferase</keyword>
<dbReference type="InterPro" id="IPR015424">
    <property type="entry name" value="PyrdxlP-dep_Trfase"/>
</dbReference>